<name>A0A873WJN9_9CAUD</name>
<accession>A0A873WJN9</accession>
<keyword evidence="1" id="KW-0812">Transmembrane</keyword>
<proteinExistence type="predicted"/>
<keyword evidence="1" id="KW-1133">Transmembrane helix</keyword>
<dbReference type="Proteomes" id="UP000662782">
    <property type="component" value="Segment"/>
</dbReference>
<evidence type="ECO:0000313" key="3">
    <source>
        <dbReference type="Proteomes" id="UP000662782"/>
    </source>
</evidence>
<dbReference type="EMBL" id="MT701590">
    <property type="protein sequence ID" value="QPB09242.1"/>
    <property type="molecule type" value="Genomic_DNA"/>
</dbReference>
<feature type="transmembrane region" description="Helical" evidence="1">
    <location>
        <begin position="44"/>
        <end position="63"/>
    </location>
</feature>
<reference evidence="2 3" key="1">
    <citation type="submission" date="2020-07" db="EMBL/GenBank/DDBJ databases">
        <title>Complete genome sequence of Klebsiella pneumoniae phage Miami.</title>
        <authorList>
            <person name="Mora D.A."/>
            <person name="Lessor L."/>
            <person name="Gill J."/>
            <person name="Liu M."/>
        </authorList>
    </citation>
    <scope>NUCLEOTIDE SEQUENCE [LARGE SCALE GENOMIC DNA]</scope>
</reference>
<evidence type="ECO:0000313" key="2">
    <source>
        <dbReference type="EMBL" id="QPB09242.1"/>
    </source>
</evidence>
<evidence type="ECO:0000256" key="1">
    <source>
        <dbReference type="SAM" id="Phobius"/>
    </source>
</evidence>
<gene>
    <name evidence="2" type="ORF">CPT_Miami_147</name>
</gene>
<keyword evidence="3" id="KW-1185">Reference proteome</keyword>
<keyword evidence="1" id="KW-0472">Membrane</keyword>
<feature type="transmembrane region" description="Helical" evidence="1">
    <location>
        <begin position="6"/>
        <end position="23"/>
    </location>
</feature>
<organism evidence="2 3">
    <name type="scientific">Klebsiella phage Miami</name>
    <dbReference type="NCBI Taxonomy" id="2767581"/>
    <lineage>
        <taxon>Viruses</taxon>
        <taxon>Duplodnaviria</taxon>
        <taxon>Heunggongvirae</taxon>
        <taxon>Uroviricota</taxon>
        <taxon>Caudoviricetes</taxon>
        <taxon>Chimalliviridae</taxon>
        <taxon>Miamivirus</taxon>
        <taxon>Miamivirus miami</taxon>
    </lineage>
</organism>
<sequence length="88" mass="10017">MDDLMNYLWVFLAILGIKFIFAIHKDSKEMGYSPIPKVEWRGGAFSAGPVVYFLFGCAIGNYQNIYLCLGVLALIIVILKCDFFVREE</sequence>
<protein>
    <submittedName>
        <fullName evidence="2">Uncharacterized protein</fullName>
    </submittedName>
</protein>